<name>A0A8B6E6T5_MYTGA</name>
<keyword evidence="3" id="KW-1185">Reference proteome</keyword>
<dbReference type="EMBL" id="UYJE01004641">
    <property type="protein sequence ID" value="VDI29994.1"/>
    <property type="molecule type" value="Genomic_DNA"/>
</dbReference>
<dbReference type="AlphaFoldDB" id="A0A8B6E6T5"/>
<evidence type="ECO:0000259" key="1">
    <source>
        <dbReference type="Pfam" id="PF01323"/>
    </source>
</evidence>
<dbReference type="Pfam" id="PF01323">
    <property type="entry name" value="DSBA"/>
    <property type="match status" value="1"/>
</dbReference>
<dbReference type="SUPFAM" id="SSF52833">
    <property type="entry name" value="Thioredoxin-like"/>
    <property type="match status" value="1"/>
</dbReference>
<dbReference type="InterPro" id="IPR036249">
    <property type="entry name" value="Thioredoxin-like_sf"/>
</dbReference>
<organism evidence="2 3">
    <name type="scientific">Mytilus galloprovincialis</name>
    <name type="common">Mediterranean mussel</name>
    <dbReference type="NCBI Taxonomy" id="29158"/>
    <lineage>
        <taxon>Eukaryota</taxon>
        <taxon>Metazoa</taxon>
        <taxon>Spiralia</taxon>
        <taxon>Lophotrochozoa</taxon>
        <taxon>Mollusca</taxon>
        <taxon>Bivalvia</taxon>
        <taxon>Autobranchia</taxon>
        <taxon>Pteriomorphia</taxon>
        <taxon>Mytilida</taxon>
        <taxon>Mytiloidea</taxon>
        <taxon>Mytilidae</taxon>
        <taxon>Mytilinae</taxon>
        <taxon>Mytilus</taxon>
    </lineage>
</organism>
<sequence>MELAMNSLKDNIEFRVRWEPFLLNPNAPADGSPKPATYTDPSNPRVAMLRKTGEALGIELYNQPKVFPSTLKAHTLLEFVKTKNGGEKQDDVAERLFKKYFSEADTLKEDSLLSVAKEFGFDENEAKSFIDNQQENVRQKALMWSNKGISGVPAFYMNGQKMFSGAQEPDAFKRMFEIAAEKFPLQSSKT</sequence>
<dbReference type="InterPro" id="IPR001853">
    <property type="entry name" value="DSBA-like_thioredoxin_dom"/>
</dbReference>
<proteinExistence type="predicted"/>
<dbReference type="PANTHER" id="PTHR13887">
    <property type="entry name" value="GLUTATHIONE S-TRANSFERASE KAPPA"/>
    <property type="match status" value="1"/>
</dbReference>
<reference evidence="2" key="1">
    <citation type="submission" date="2018-11" db="EMBL/GenBank/DDBJ databases">
        <authorList>
            <person name="Alioto T."/>
            <person name="Alioto T."/>
        </authorList>
    </citation>
    <scope>NUCLEOTIDE SEQUENCE</scope>
</reference>
<comment type="caution">
    <text evidence="2">The sequence shown here is derived from an EMBL/GenBank/DDBJ whole genome shotgun (WGS) entry which is preliminary data.</text>
</comment>
<accession>A0A8B6E6T5</accession>
<dbReference type="Proteomes" id="UP000596742">
    <property type="component" value="Unassembled WGS sequence"/>
</dbReference>
<evidence type="ECO:0000313" key="3">
    <source>
        <dbReference type="Proteomes" id="UP000596742"/>
    </source>
</evidence>
<feature type="domain" description="DSBA-like thioredoxin" evidence="1">
    <location>
        <begin position="12"/>
        <end position="174"/>
    </location>
</feature>
<gene>
    <name evidence="2" type="ORF">MGAL_10B086430</name>
</gene>
<dbReference type="PANTHER" id="PTHR13887:SF41">
    <property type="entry name" value="THIOREDOXIN SUPERFAMILY PROTEIN"/>
    <property type="match status" value="1"/>
</dbReference>
<dbReference type="GO" id="GO:0016491">
    <property type="term" value="F:oxidoreductase activity"/>
    <property type="evidence" value="ECO:0007669"/>
    <property type="project" value="InterPro"/>
</dbReference>
<dbReference type="Gene3D" id="3.40.30.10">
    <property type="entry name" value="Glutaredoxin"/>
    <property type="match status" value="1"/>
</dbReference>
<evidence type="ECO:0000313" key="2">
    <source>
        <dbReference type="EMBL" id="VDI29994.1"/>
    </source>
</evidence>
<protein>
    <recommendedName>
        <fullName evidence="1">DSBA-like thioredoxin domain-containing protein</fullName>
    </recommendedName>
</protein>
<dbReference type="OrthoDB" id="1930760at2759"/>